<accession>A0ABV9W0M3</accession>
<evidence type="ECO:0000256" key="1">
    <source>
        <dbReference type="ARBA" id="ARBA00008791"/>
    </source>
</evidence>
<dbReference type="PRINTS" id="PR01438">
    <property type="entry name" value="UNVRSLSTRESS"/>
</dbReference>
<evidence type="ECO:0000259" key="2">
    <source>
        <dbReference type="Pfam" id="PF00582"/>
    </source>
</evidence>
<dbReference type="RefSeq" id="WP_380119895.1">
    <property type="nucleotide sequence ID" value="NZ_JBHSIU010000041.1"/>
</dbReference>
<feature type="domain" description="UspA" evidence="2">
    <location>
        <begin position="4"/>
        <end position="140"/>
    </location>
</feature>
<dbReference type="SUPFAM" id="SSF52402">
    <property type="entry name" value="Adenine nucleotide alpha hydrolases-like"/>
    <property type="match status" value="2"/>
</dbReference>
<feature type="domain" description="UspA" evidence="2">
    <location>
        <begin position="149"/>
        <end position="277"/>
    </location>
</feature>
<dbReference type="InterPro" id="IPR006015">
    <property type="entry name" value="Universal_stress_UspA"/>
</dbReference>
<dbReference type="InterPro" id="IPR006016">
    <property type="entry name" value="UspA"/>
</dbReference>
<evidence type="ECO:0000313" key="3">
    <source>
        <dbReference type="EMBL" id="MFC5002113.1"/>
    </source>
</evidence>
<proteinExistence type="inferred from homology"/>
<comment type="caution">
    <text evidence="3">The sequence shown here is derived from an EMBL/GenBank/DDBJ whole genome shotgun (WGS) entry which is preliminary data.</text>
</comment>
<dbReference type="InterPro" id="IPR014729">
    <property type="entry name" value="Rossmann-like_a/b/a_fold"/>
</dbReference>
<dbReference type="Proteomes" id="UP001595912">
    <property type="component" value="Unassembled WGS sequence"/>
</dbReference>
<protein>
    <submittedName>
        <fullName evidence="3">Universal stress protein</fullName>
    </submittedName>
</protein>
<organism evidence="3 4">
    <name type="scientific">Dactylosporangium cerinum</name>
    <dbReference type="NCBI Taxonomy" id="1434730"/>
    <lineage>
        <taxon>Bacteria</taxon>
        <taxon>Bacillati</taxon>
        <taxon>Actinomycetota</taxon>
        <taxon>Actinomycetes</taxon>
        <taxon>Micromonosporales</taxon>
        <taxon>Micromonosporaceae</taxon>
        <taxon>Dactylosporangium</taxon>
    </lineage>
</organism>
<dbReference type="PANTHER" id="PTHR46268">
    <property type="entry name" value="STRESS RESPONSE PROTEIN NHAX"/>
    <property type="match status" value="1"/>
</dbReference>
<dbReference type="CDD" id="cd00293">
    <property type="entry name" value="USP-like"/>
    <property type="match status" value="1"/>
</dbReference>
<dbReference type="EMBL" id="JBHSIU010000041">
    <property type="protein sequence ID" value="MFC5002113.1"/>
    <property type="molecule type" value="Genomic_DNA"/>
</dbReference>
<dbReference type="PANTHER" id="PTHR46268:SF6">
    <property type="entry name" value="UNIVERSAL STRESS PROTEIN UP12"/>
    <property type="match status" value="1"/>
</dbReference>
<reference evidence="4" key="1">
    <citation type="journal article" date="2019" name="Int. J. Syst. Evol. Microbiol.">
        <title>The Global Catalogue of Microorganisms (GCM) 10K type strain sequencing project: providing services to taxonomists for standard genome sequencing and annotation.</title>
        <authorList>
            <consortium name="The Broad Institute Genomics Platform"/>
            <consortium name="The Broad Institute Genome Sequencing Center for Infectious Disease"/>
            <person name="Wu L."/>
            <person name="Ma J."/>
        </authorList>
    </citation>
    <scope>NUCLEOTIDE SEQUENCE [LARGE SCALE GENOMIC DNA]</scope>
    <source>
        <strain evidence="4">CGMCC 4.7152</strain>
    </source>
</reference>
<name>A0ABV9W0M3_9ACTN</name>
<sequence length="287" mass="29577">MNANRIVVGYDGSAEARKAVDWAAVEAERSRAQLQIVYGYHAVWPGIYYDVTAELIEAAERDGERIVAEAVARVRVHHDGVDVIGTALHAPGAATLLDLSDVASLLVVGNRGAGGVSNLLLGSVSQQVATHARTPVAVVRGHWDATGGPIVVGVDGSASAELALRLAFEAAAARDTEVVAIRAYQPPSPALIPADAAEAAERAVLASSLAGWHERYPGVKVEALVAVGRAAKILIGASHTAQLLVVGSRGHGGFTGLLLGSVGQQLMHYAECPVLIAHAPAAGWPTG</sequence>
<dbReference type="Pfam" id="PF00582">
    <property type="entry name" value="Usp"/>
    <property type="match status" value="2"/>
</dbReference>
<keyword evidence="4" id="KW-1185">Reference proteome</keyword>
<evidence type="ECO:0000313" key="4">
    <source>
        <dbReference type="Proteomes" id="UP001595912"/>
    </source>
</evidence>
<dbReference type="Gene3D" id="3.40.50.620">
    <property type="entry name" value="HUPs"/>
    <property type="match status" value="2"/>
</dbReference>
<gene>
    <name evidence="3" type="ORF">ACFPIJ_30315</name>
</gene>
<comment type="similarity">
    <text evidence="1">Belongs to the universal stress protein A family.</text>
</comment>